<evidence type="ECO:0000313" key="2">
    <source>
        <dbReference type="EMBL" id="NHQ75668.1"/>
    </source>
</evidence>
<feature type="transmembrane region" description="Helical" evidence="1">
    <location>
        <begin position="12"/>
        <end position="33"/>
    </location>
</feature>
<keyword evidence="1" id="KW-0812">Transmembrane</keyword>
<accession>A0A967BEX9</accession>
<dbReference type="EMBL" id="JAAORB010000042">
    <property type="protein sequence ID" value="NHQ75668.1"/>
    <property type="molecule type" value="Genomic_DNA"/>
</dbReference>
<gene>
    <name evidence="2" type="ORF">HAT86_14535</name>
</gene>
<evidence type="ECO:0000313" key="3">
    <source>
        <dbReference type="Proteomes" id="UP000639775"/>
    </source>
</evidence>
<keyword evidence="1" id="KW-1133">Transmembrane helix</keyword>
<organism evidence="2 3">
    <name type="scientific">Roseovarius gahaiensis</name>
    <dbReference type="NCBI Taxonomy" id="2716691"/>
    <lineage>
        <taxon>Bacteria</taxon>
        <taxon>Pseudomonadati</taxon>
        <taxon>Pseudomonadota</taxon>
        <taxon>Alphaproteobacteria</taxon>
        <taxon>Rhodobacterales</taxon>
        <taxon>Roseobacteraceae</taxon>
        <taxon>Roseovarius</taxon>
    </lineage>
</organism>
<dbReference type="PANTHER" id="PTHR32309">
    <property type="entry name" value="TYROSINE-PROTEIN KINASE"/>
    <property type="match status" value="1"/>
</dbReference>
<evidence type="ECO:0000256" key="1">
    <source>
        <dbReference type="SAM" id="Phobius"/>
    </source>
</evidence>
<dbReference type="Proteomes" id="UP000639775">
    <property type="component" value="Unassembled WGS sequence"/>
</dbReference>
<dbReference type="AlphaFoldDB" id="A0A967BEX9"/>
<proteinExistence type="predicted"/>
<dbReference type="PANTHER" id="PTHR32309:SF13">
    <property type="entry name" value="FERRIC ENTEROBACTIN TRANSPORT PROTEIN FEPE"/>
    <property type="match status" value="1"/>
</dbReference>
<dbReference type="GO" id="GO:0005886">
    <property type="term" value="C:plasma membrane"/>
    <property type="evidence" value="ECO:0007669"/>
    <property type="project" value="TreeGrafter"/>
</dbReference>
<keyword evidence="1" id="KW-0472">Membrane</keyword>
<comment type="caution">
    <text evidence="2">The sequence shown here is derived from an EMBL/GenBank/DDBJ whole genome shotgun (WGS) entry which is preliminary data.</text>
</comment>
<dbReference type="GO" id="GO:0004713">
    <property type="term" value="F:protein tyrosine kinase activity"/>
    <property type="evidence" value="ECO:0007669"/>
    <property type="project" value="TreeGrafter"/>
</dbReference>
<reference evidence="2" key="1">
    <citation type="submission" date="2020-03" db="EMBL/GenBank/DDBJ databases">
        <title>Roseovarius gahaiensis sp. nov., isolated from Gahai Saline Lake, China.</title>
        <authorList>
            <person name="Sun X."/>
        </authorList>
    </citation>
    <scope>NUCLEOTIDE SEQUENCE</scope>
    <source>
        <strain evidence="2">GH877</strain>
    </source>
</reference>
<protein>
    <submittedName>
        <fullName evidence="2">Capsule biosynthesis protein</fullName>
    </submittedName>
</protein>
<dbReference type="InterPro" id="IPR050445">
    <property type="entry name" value="Bact_polysacc_biosynth/exp"/>
</dbReference>
<feature type="transmembrane region" description="Helical" evidence="1">
    <location>
        <begin position="370"/>
        <end position="394"/>
    </location>
</feature>
<sequence>MPPAQLKRRHKLAFLAFGVMVILPIVASAWYLFDRAHDRYVSYAGFSVRTEEIGSAFELLGGVAEISGSSSSDTDILYKFIQSPELVNRINKQIDLREVWSKPGRKWANGDHDPVFAYNPQGIAKSLFVPGDANNPGYIEDLTKYWQRMVTVYSDSGTGLIDLEVQAFTADEAQTIARLVYEESSTMINRLSAIARDDATRYAREELDQAVDRLKTAREALTRFRNRSQIVDPSASIQGQMGILTSLQQQLAQTLIDLDILRMTSQANDPRSTQAERRVRVIEDRIEQERKKLGIGTSTGVEGSGDENAFANLLGEFERLSVDLQFAEESYKSALAAYDASLAEAQRQSRYLAAHVNPTLPEAATRPDRLLSLGMVALFSLLIWAISVLAAYALRDRR</sequence>
<keyword evidence="3" id="KW-1185">Reference proteome</keyword>
<name>A0A967BEX9_9RHOB</name>